<dbReference type="Pfam" id="PF06250">
    <property type="entry name" value="YhcG_C"/>
    <property type="match status" value="1"/>
</dbReference>
<dbReference type="InterPro" id="IPR009362">
    <property type="entry name" value="YhcG_C"/>
</dbReference>
<dbReference type="PANTHER" id="PTHR30547:SF0">
    <property type="entry name" value="BLR8175 PROTEIN"/>
    <property type="match status" value="1"/>
</dbReference>
<dbReference type="EMBL" id="SWAD01000039">
    <property type="protein sequence ID" value="TMQ76837.1"/>
    <property type="molecule type" value="Genomic_DNA"/>
</dbReference>
<protein>
    <recommendedName>
        <fullName evidence="5">DUF1016 domain-containing protein</fullName>
    </recommendedName>
</protein>
<dbReference type="Pfam" id="PF17761">
    <property type="entry name" value="DUF1016_N"/>
    <property type="match status" value="1"/>
</dbReference>
<dbReference type="OrthoDB" id="9801263at2"/>
<sequence length="349" mass="39808">MTTLIPPDYAAWLAELKATIRTARLKAGLAVNRELVLLYWRIGKEILERQSAQGWGAKVIDQLARDLRAEFSDMRGFSRTNLLYMRAFASAWPEEAIVHQLGGQIPWRHNCVIIDQVKDRATREWYIRKTIENGWSRSVLELQIETAAHRRVGASQTNFDRALPSPQSDLARDILKDPYTFDFLGITDASNERTIEKALLLRLRDFLIELGVGFAFVGSQYRLEVEGDEFFIDLLFYHTRLHCYVVIELKNTAFRPEYVGKLNFYLAAVDDLVRNQTVDAPTIGLVLCKSKKGTVVEYALRDIHTPMGVSTYRTALPDAMAGVLPSIEALTEELRSLQNDDQDDLEPDR</sequence>
<dbReference type="GO" id="GO:0003676">
    <property type="term" value="F:nucleic acid binding"/>
    <property type="evidence" value="ECO:0007669"/>
    <property type="project" value="InterPro"/>
</dbReference>
<evidence type="ECO:0000259" key="2">
    <source>
        <dbReference type="Pfam" id="PF17761"/>
    </source>
</evidence>
<dbReference type="InterPro" id="IPR041527">
    <property type="entry name" value="YhcG_N"/>
</dbReference>
<dbReference type="InterPro" id="IPR053148">
    <property type="entry name" value="PD-DEXK-like_domain"/>
</dbReference>
<dbReference type="RefSeq" id="WP_138678076.1">
    <property type="nucleotide sequence ID" value="NZ_SWAD01000039.1"/>
</dbReference>
<evidence type="ECO:0008006" key="5">
    <source>
        <dbReference type="Google" id="ProtNLM"/>
    </source>
</evidence>
<feature type="domain" description="YhcG PDDEXK nuclease" evidence="1">
    <location>
        <begin position="173"/>
        <end position="320"/>
    </location>
</feature>
<dbReference type="Proteomes" id="UP000306324">
    <property type="component" value="Unassembled WGS sequence"/>
</dbReference>
<dbReference type="Gene3D" id="3.40.1350.10">
    <property type="match status" value="1"/>
</dbReference>
<organism evidence="3 4">
    <name type="scientific">Candidatus Accumulibacter phosphatis</name>
    <dbReference type="NCBI Taxonomy" id="327160"/>
    <lineage>
        <taxon>Bacteria</taxon>
        <taxon>Pseudomonadati</taxon>
        <taxon>Pseudomonadota</taxon>
        <taxon>Betaproteobacteria</taxon>
        <taxon>Candidatus Accumulibacter</taxon>
    </lineage>
</organism>
<feature type="domain" description="YhcG N-terminal" evidence="2">
    <location>
        <begin position="15"/>
        <end position="151"/>
    </location>
</feature>
<dbReference type="PANTHER" id="PTHR30547">
    <property type="entry name" value="UNCHARACTERIZED PROTEIN YHCG-RELATED"/>
    <property type="match status" value="1"/>
</dbReference>
<proteinExistence type="predicted"/>
<dbReference type="InterPro" id="IPR011856">
    <property type="entry name" value="tRNA_endonuc-like_dom_sf"/>
</dbReference>
<comment type="caution">
    <text evidence="3">The sequence shown here is derived from an EMBL/GenBank/DDBJ whole genome shotgun (WGS) entry which is preliminary data.</text>
</comment>
<name>A0A5S4EN48_9PROT</name>
<evidence type="ECO:0000313" key="3">
    <source>
        <dbReference type="EMBL" id="TMQ76837.1"/>
    </source>
</evidence>
<gene>
    <name evidence="3" type="ORF">ACCUM_3877</name>
</gene>
<keyword evidence="4" id="KW-1185">Reference proteome</keyword>
<reference evidence="3 4" key="1">
    <citation type="submission" date="2019-04" db="EMBL/GenBank/DDBJ databases">
        <title>A novel phosphate-accumulating bacterium identified in bioreactor for phosphate removal from wastewater.</title>
        <authorList>
            <person name="Kotlyarov R.Y."/>
            <person name="Beletsky A.V."/>
            <person name="Kallistova A.Y."/>
            <person name="Dorofeev A.G."/>
            <person name="Nikolaev Y.Y."/>
            <person name="Pimenov N.V."/>
            <person name="Ravin N.V."/>
            <person name="Mardanov A.V."/>
        </authorList>
    </citation>
    <scope>NUCLEOTIDE SEQUENCE [LARGE SCALE GENOMIC DNA]</scope>
    <source>
        <strain evidence="3 4">Bin19</strain>
    </source>
</reference>
<evidence type="ECO:0000259" key="1">
    <source>
        <dbReference type="Pfam" id="PF06250"/>
    </source>
</evidence>
<dbReference type="AlphaFoldDB" id="A0A5S4EN48"/>
<accession>A0A5S4EN48</accession>
<evidence type="ECO:0000313" key="4">
    <source>
        <dbReference type="Proteomes" id="UP000306324"/>
    </source>
</evidence>